<evidence type="ECO:0000313" key="1">
    <source>
        <dbReference type="EMBL" id="KAI3810416.1"/>
    </source>
</evidence>
<accession>A0ACB9ISD5</accession>
<dbReference type="EMBL" id="CM042024">
    <property type="protein sequence ID" value="KAI3810416.1"/>
    <property type="molecule type" value="Genomic_DNA"/>
</dbReference>
<reference evidence="1 2" key="2">
    <citation type="journal article" date="2022" name="Mol. Ecol. Resour.">
        <title>The genomes of chicory, endive, great burdock and yacon provide insights into Asteraceae paleo-polyploidization history and plant inulin production.</title>
        <authorList>
            <person name="Fan W."/>
            <person name="Wang S."/>
            <person name="Wang H."/>
            <person name="Wang A."/>
            <person name="Jiang F."/>
            <person name="Liu H."/>
            <person name="Zhao H."/>
            <person name="Xu D."/>
            <person name="Zhang Y."/>
        </authorList>
    </citation>
    <scope>NUCLEOTIDE SEQUENCE [LARGE SCALE GENOMIC DNA]</scope>
    <source>
        <strain evidence="2">cv. Yunnan</strain>
        <tissue evidence="1">Leaves</tissue>
    </source>
</reference>
<gene>
    <name evidence="1" type="ORF">L1987_20028</name>
</gene>
<keyword evidence="2" id="KW-1185">Reference proteome</keyword>
<protein>
    <submittedName>
        <fullName evidence="1">Uncharacterized protein</fullName>
    </submittedName>
</protein>
<comment type="caution">
    <text evidence="1">The sequence shown here is derived from an EMBL/GenBank/DDBJ whole genome shotgun (WGS) entry which is preliminary data.</text>
</comment>
<sequence length="79" mass="8676">MMNFRNPAEFEKRFAGFGSDIGGELLVCVQVIAIVGSIAPGKGHWDRGWLHGVFHSFGEANGGEFNRLARSVDNRSVRV</sequence>
<dbReference type="Proteomes" id="UP001056120">
    <property type="component" value="Linkage Group LG07"/>
</dbReference>
<proteinExistence type="predicted"/>
<name>A0ACB9ISD5_9ASTR</name>
<evidence type="ECO:0000313" key="2">
    <source>
        <dbReference type="Proteomes" id="UP001056120"/>
    </source>
</evidence>
<organism evidence="1 2">
    <name type="scientific">Smallanthus sonchifolius</name>
    <dbReference type="NCBI Taxonomy" id="185202"/>
    <lineage>
        <taxon>Eukaryota</taxon>
        <taxon>Viridiplantae</taxon>
        <taxon>Streptophyta</taxon>
        <taxon>Embryophyta</taxon>
        <taxon>Tracheophyta</taxon>
        <taxon>Spermatophyta</taxon>
        <taxon>Magnoliopsida</taxon>
        <taxon>eudicotyledons</taxon>
        <taxon>Gunneridae</taxon>
        <taxon>Pentapetalae</taxon>
        <taxon>asterids</taxon>
        <taxon>campanulids</taxon>
        <taxon>Asterales</taxon>
        <taxon>Asteraceae</taxon>
        <taxon>Asteroideae</taxon>
        <taxon>Heliantheae alliance</taxon>
        <taxon>Millerieae</taxon>
        <taxon>Smallanthus</taxon>
    </lineage>
</organism>
<reference evidence="2" key="1">
    <citation type="journal article" date="2022" name="Mol. Ecol. Resour.">
        <title>The genomes of chicory, endive, great burdock and yacon provide insights into Asteraceae palaeo-polyploidization history and plant inulin production.</title>
        <authorList>
            <person name="Fan W."/>
            <person name="Wang S."/>
            <person name="Wang H."/>
            <person name="Wang A."/>
            <person name="Jiang F."/>
            <person name="Liu H."/>
            <person name="Zhao H."/>
            <person name="Xu D."/>
            <person name="Zhang Y."/>
        </authorList>
    </citation>
    <scope>NUCLEOTIDE SEQUENCE [LARGE SCALE GENOMIC DNA]</scope>
    <source>
        <strain evidence="2">cv. Yunnan</strain>
    </source>
</reference>